<gene>
    <name evidence="1" type="ORF">NDU88_005929</name>
</gene>
<accession>A0AAV7SN14</accession>
<organism evidence="1 2">
    <name type="scientific">Pleurodeles waltl</name>
    <name type="common">Iberian ribbed newt</name>
    <dbReference type="NCBI Taxonomy" id="8319"/>
    <lineage>
        <taxon>Eukaryota</taxon>
        <taxon>Metazoa</taxon>
        <taxon>Chordata</taxon>
        <taxon>Craniata</taxon>
        <taxon>Vertebrata</taxon>
        <taxon>Euteleostomi</taxon>
        <taxon>Amphibia</taxon>
        <taxon>Batrachia</taxon>
        <taxon>Caudata</taxon>
        <taxon>Salamandroidea</taxon>
        <taxon>Salamandridae</taxon>
        <taxon>Pleurodelinae</taxon>
        <taxon>Pleurodeles</taxon>
    </lineage>
</organism>
<protein>
    <submittedName>
        <fullName evidence="1">Uncharacterized protein</fullName>
    </submittedName>
</protein>
<comment type="caution">
    <text evidence="1">The sequence shown here is derived from an EMBL/GenBank/DDBJ whole genome shotgun (WGS) entry which is preliminary data.</text>
</comment>
<dbReference type="Proteomes" id="UP001066276">
    <property type="component" value="Chromosome 4_2"/>
</dbReference>
<evidence type="ECO:0000313" key="1">
    <source>
        <dbReference type="EMBL" id="KAJ1165502.1"/>
    </source>
</evidence>
<evidence type="ECO:0000313" key="2">
    <source>
        <dbReference type="Proteomes" id="UP001066276"/>
    </source>
</evidence>
<dbReference type="AlphaFoldDB" id="A0AAV7SN14"/>
<reference evidence="1" key="1">
    <citation type="journal article" date="2022" name="bioRxiv">
        <title>Sequencing and chromosome-scale assembly of the giantPleurodeles waltlgenome.</title>
        <authorList>
            <person name="Brown T."/>
            <person name="Elewa A."/>
            <person name="Iarovenko S."/>
            <person name="Subramanian E."/>
            <person name="Araus A.J."/>
            <person name="Petzold A."/>
            <person name="Susuki M."/>
            <person name="Suzuki K.-i.T."/>
            <person name="Hayashi T."/>
            <person name="Toyoda A."/>
            <person name="Oliveira C."/>
            <person name="Osipova E."/>
            <person name="Leigh N.D."/>
            <person name="Simon A."/>
            <person name="Yun M.H."/>
        </authorList>
    </citation>
    <scope>NUCLEOTIDE SEQUENCE</scope>
    <source>
        <strain evidence="1">20211129_DDA</strain>
        <tissue evidence="1">Liver</tissue>
    </source>
</reference>
<sequence length="130" mass="15420">MKVVIRGLCVQTTYGVKRQLEKDVLDHEARLQDLEKCILMQLQRMEAWQQARRVLLEDWRRLERYVYEVYRQHLHAEDNKVDFTEWAVAEEVLMKHVRTDDKIAEDVEACVPMLQDLGGPDTHPNTLSDE</sequence>
<proteinExistence type="predicted"/>
<name>A0AAV7SN14_PLEWA</name>
<keyword evidence="2" id="KW-1185">Reference proteome</keyword>
<dbReference type="EMBL" id="JANPWB010000008">
    <property type="protein sequence ID" value="KAJ1165502.1"/>
    <property type="molecule type" value="Genomic_DNA"/>
</dbReference>